<feature type="region of interest" description="Disordered" evidence="5">
    <location>
        <begin position="1"/>
        <end position="20"/>
    </location>
</feature>
<feature type="transmembrane region" description="Helical" evidence="6">
    <location>
        <begin position="105"/>
        <end position="125"/>
    </location>
</feature>
<dbReference type="Pfam" id="PF02361">
    <property type="entry name" value="CbiQ"/>
    <property type="match status" value="1"/>
</dbReference>
<keyword evidence="8" id="KW-1185">Reference proteome</keyword>
<evidence type="ECO:0000256" key="4">
    <source>
        <dbReference type="ARBA" id="ARBA00023136"/>
    </source>
</evidence>
<organism evidence="7 8">
    <name type="scientific">Gulosibacter faecalis</name>
    <dbReference type="NCBI Taxonomy" id="272240"/>
    <lineage>
        <taxon>Bacteria</taxon>
        <taxon>Bacillati</taxon>
        <taxon>Actinomycetota</taxon>
        <taxon>Actinomycetes</taxon>
        <taxon>Micrococcales</taxon>
        <taxon>Microbacteriaceae</taxon>
        <taxon>Gulosibacter</taxon>
    </lineage>
</organism>
<keyword evidence="4 6" id="KW-0472">Membrane</keyword>
<dbReference type="CDD" id="cd16914">
    <property type="entry name" value="EcfT"/>
    <property type="match status" value="1"/>
</dbReference>
<evidence type="ECO:0000256" key="1">
    <source>
        <dbReference type="ARBA" id="ARBA00004141"/>
    </source>
</evidence>
<evidence type="ECO:0000313" key="7">
    <source>
        <dbReference type="EMBL" id="MFD2757315.1"/>
    </source>
</evidence>
<evidence type="ECO:0000256" key="3">
    <source>
        <dbReference type="ARBA" id="ARBA00022989"/>
    </source>
</evidence>
<sequence length="303" mass="32865">MSPRTQPTAEATASVSTQAQDAASARERELARIDARFDRATLEESRRLGLPLLHRIHPLVKLVVTLVPMIALFTVGGWRVPALVAAVALVLLVAGTRLRWRTRVALLVGVPVLALVLSVTLGVWVNPVLGEGTPVLFAIGAWEFTLGTWEHGLANSLRLIALFALAMLSGASTSGADFVRALVQHLRVPYRFGYAGIAAFRFVPRFRHELENIRRAHRARGMAFGHGPGGWLRRHRASLVPLLAGSMRHADRVALAMDARGFGYAATRTERHPLRFIALDWVFLAAGLVAFAACFVGGVLLGG</sequence>
<protein>
    <submittedName>
        <fullName evidence="7">Energy-coupling factor transporter transmembrane component T family protein</fullName>
    </submittedName>
</protein>
<gene>
    <name evidence="7" type="ORF">ACFSW7_02860</name>
</gene>
<dbReference type="EMBL" id="JBHUNE010000003">
    <property type="protein sequence ID" value="MFD2757315.1"/>
    <property type="molecule type" value="Genomic_DNA"/>
</dbReference>
<evidence type="ECO:0000256" key="6">
    <source>
        <dbReference type="SAM" id="Phobius"/>
    </source>
</evidence>
<feature type="transmembrane region" description="Helical" evidence="6">
    <location>
        <begin position="159"/>
        <end position="183"/>
    </location>
</feature>
<dbReference type="InterPro" id="IPR003339">
    <property type="entry name" value="ABC/ECF_trnsptr_transmembrane"/>
</dbReference>
<keyword evidence="2 6" id="KW-0812">Transmembrane</keyword>
<evidence type="ECO:0000313" key="8">
    <source>
        <dbReference type="Proteomes" id="UP001597492"/>
    </source>
</evidence>
<name>A0ABW5UY98_9MICO</name>
<feature type="transmembrane region" description="Helical" evidence="6">
    <location>
        <begin position="80"/>
        <end position="98"/>
    </location>
</feature>
<dbReference type="PANTHER" id="PTHR33514">
    <property type="entry name" value="PROTEIN ABCI12, CHLOROPLASTIC"/>
    <property type="match status" value="1"/>
</dbReference>
<comment type="caution">
    <text evidence="7">The sequence shown here is derived from an EMBL/GenBank/DDBJ whole genome shotgun (WGS) entry which is preliminary data.</text>
</comment>
<keyword evidence="3 6" id="KW-1133">Transmembrane helix</keyword>
<proteinExistence type="predicted"/>
<reference evidence="8" key="1">
    <citation type="journal article" date="2019" name="Int. J. Syst. Evol. Microbiol.">
        <title>The Global Catalogue of Microorganisms (GCM) 10K type strain sequencing project: providing services to taxonomists for standard genome sequencing and annotation.</title>
        <authorList>
            <consortium name="The Broad Institute Genomics Platform"/>
            <consortium name="The Broad Institute Genome Sequencing Center for Infectious Disease"/>
            <person name="Wu L."/>
            <person name="Ma J."/>
        </authorList>
    </citation>
    <scope>NUCLEOTIDE SEQUENCE [LARGE SCALE GENOMIC DNA]</scope>
    <source>
        <strain evidence="8">TISTR 1514</strain>
    </source>
</reference>
<evidence type="ECO:0000256" key="5">
    <source>
        <dbReference type="SAM" id="MobiDB-lite"/>
    </source>
</evidence>
<dbReference type="PANTHER" id="PTHR33514:SF13">
    <property type="entry name" value="PROTEIN ABCI12, CHLOROPLASTIC"/>
    <property type="match status" value="1"/>
</dbReference>
<dbReference type="Proteomes" id="UP001597492">
    <property type="component" value="Unassembled WGS sequence"/>
</dbReference>
<comment type="subcellular location">
    <subcellularLocation>
        <location evidence="1">Membrane</location>
        <topology evidence="1">Multi-pass membrane protein</topology>
    </subcellularLocation>
</comment>
<feature type="transmembrane region" description="Helical" evidence="6">
    <location>
        <begin position="278"/>
        <end position="301"/>
    </location>
</feature>
<dbReference type="RefSeq" id="WP_019617862.1">
    <property type="nucleotide sequence ID" value="NZ_JBHUNE010000003.1"/>
</dbReference>
<evidence type="ECO:0000256" key="2">
    <source>
        <dbReference type="ARBA" id="ARBA00022692"/>
    </source>
</evidence>
<accession>A0ABW5UY98</accession>